<dbReference type="PANTHER" id="PTHR11070:SF2">
    <property type="entry name" value="ATP-DEPENDENT DNA HELICASE SRS2"/>
    <property type="match status" value="1"/>
</dbReference>
<dbReference type="GO" id="GO:0016887">
    <property type="term" value="F:ATP hydrolysis activity"/>
    <property type="evidence" value="ECO:0007669"/>
    <property type="project" value="RHEA"/>
</dbReference>
<dbReference type="Proteomes" id="UP000059188">
    <property type="component" value="Unassembled WGS sequence"/>
</dbReference>
<dbReference type="OrthoDB" id="1470711at2759"/>
<keyword evidence="2 11" id="KW-0547">Nucleotide-binding</keyword>
<dbReference type="CDD" id="cd17932">
    <property type="entry name" value="DEXQc_UvrD"/>
    <property type="match status" value="1"/>
</dbReference>
<evidence type="ECO:0000259" key="13">
    <source>
        <dbReference type="PROSITE" id="PS51217"/>
    </source>
</evidence>
<dbReference type="GO" id="GO:0003677">
    <property type="term" value="F:DNA binding"/>
    <property type="evidence" value="ECO:0007669"/>
    <property type="project" value="UniProtKB-KW"/>
</dbReference>
<dbReference type="GO" id="GO:0005524">
    <property type="term" value="F:ATP binding"/>
    <property type="evidence" value="ECO:0007669"/>
    <property type="project" value="UniProtKB-UniRule"/>
</dbReference>
<comment type="catalytic activity">
    <reaction evidence="8">
        <text>Couples ATP hydrolysis with the unwinding of duplex DNA by translocating in the 3'-5' direction.</text>
        <dbReference type="EC" id="5.6.2.4"/>
    </reaction>
</comment>
<dbReference type="InterPro" id="IPR014017">
    <property type="entry name" value="DNA_helicase_UvrD-like_C"/>
</dbReference>
<name>A0A0B7FSB9_THACB</name>
<protein>
    <recommendedName>
        <fullName evidence="9">DNA 3'-5' helicase</fullName>
        <ecNumber evidence="9">5.6.2.4</ecNumber>
    </recommendedName>
</protein>
<dbReference type="Gene3D" id="1.10.486.10">
    <property type="entry name" value="PCRA, domain 4"/>
    <property type="match status" value="1"/>
</dbReference>
<dbReference type="SUPFAM" id="SSF52540">
    <property type="entry name" value="P-loop containing nucleoside triphosphate hydrolases"/>
    <property type="match status" value="1"/>
</dbReference>
<evidence type="ECO:0000256" key="10">
    <source>
        <dbReference type="ARBA" id="ARBA00048988"/>
    </source>
</evidence>
<feature type="domain" description="UvrD-like helicase C-terminal" evidence="13">
    <location>
        <begin position="336"/>
        <end position="616"/>
    </location>
</feature>
<dbReference type="InterPro" id="IPR014016">
    <property type="entry name" value="UvrD-like_ATP-bd"/>
</dbReference>
<evidence type="ECO:0000313" key="15">
    <source>
        <dbReference type="Proteomes" id="UP000059188"/>
    </source>
</evidence>
<dbReference type="InterPro" id="IPR013986">
    <property type="entry name" value="DExx_box_DNA_helicase_dom_sf"/>
</dbReference>
<dbReference type="GO" id="GO:0043138">
    <property type="term" value="F:3'-5' DNA helicase activity"/>
    <property type="evidence" value="ECO:0007669"/>
    <property type="project" value="UniProtKB-EC"/>
</dbReference>
<keyword evidence="5 11" id="KW-0067">ATP-binding</keyword>
<dbReference type="Gene3D" id="3.40.50.300">
    <property type="entry name" value="P-loop containing nucleotide triphosphate hydrolases"/>
    <property type="match status" value="2"/>
</dbReference>
<evidence type="ECO:0000256" key="6">
    <source>
        <dbReference type="ARBA" id="ARBA00023125"/>
    </source>
</evidence>
<accession>A0A0B7FSB9</accession>
<dbReference type="Pfam" id="PF13361">
    <property type="entry name" value="UvrD_C"/>
    <property type="match status" value="1"/>
</dbReference>
<dbReference type="Pfam" id="PF00580">
    <property type="entry name" value="UvrD-helicase"/>
    <property type="match status" value="1"/>
</dbReference>
<evidence type="ECO:0000256" key="2">
    <source>
        <dbReference type="ARBA" id="ARBA00022741"/>
    </source>
</evidence>
<evidence type="ECO:0000256" key="3">
    <source>
        <dbReference type="ARBA" id="ARBA00022801"/>
    </source>
</evidence>
<dbReference type="CDD" id="cd18807">
    <property type="entry name" value="SF1_C_UvrD"/>
    <property type="match status" value="1"/>
</dbReference>
<dbReference type="InterPro" id="IPR000212">
    <property type="entry name" value="DNA_helicase_UvrD/REP"/>
</dbReference>
<evidence type="ECO:0000256" key="4">
    <source>
        <dbReference type="ARBA" id="ARBA00022806"/>
    </source>
</evidence>
<sequence>MSALMRVELRNMGRRAISGIKSRQIATKSHLVGLNEPQLQAVTFPPDGSLQILAGPGTGKTRVLTSRLANLVLNHSYSPSSICAVTFTRKASKEMKTRLHGYLGSAATEELKIGTFHSVCLKYLRTYGAMVRLEPNFLIWDEEECSLVLKHLAEDVDKGFPRDLSINEVYEMFARVKERAKVAPDETIETLIKQELESNPKTGRHSSWTLDSASQNLGLYLKLFKSYSDTLDASSALDFTDILTKGLDLFRAVHWARELTRLKHVLVDEFQDTSLLQYLIIKEFFKATGGSISVVGDPDQSIYGWRGADNTVFLQMKSDLPQTEEIYLEENYRSTASIIATAVDLISQDKTRPPKALFTSQVPHGPRPLKRSFGIAYEEEEFIVQEINRLVTKSDGVINHGDCAILFRDNRSADHFSELLRKAGTPCRQLPETSLYDRFEVKGLLAFLRLAINDSHTPMLIRAMIGPLAVDDKAITTLMGRSIEHNVTLYNTLERLRDGHDRDTNPSCITASLLLIRTLRHLRVLIDEGAGPAELLNYIIEVTNYYEYLVKRSEDRHSWYAKNVQQTIRYAKLFKGNKRLGSLPVYLFLDFMKDLSCINDFNTGQVTLLTCHSAKGLEWPVVFVPGVVDGMYPHFRSNGVSKDEERRLLYVAFTRAQSLLYLTHPETKLVNRAGGDQVEVQKYESPFTESLSPDTHQYGEPQIDENALGLFRKILGRSRLKDRIENQG</sequence>
<dbReference type="PROSITE" id="PS51198">
    <property type="entry name" value="UVRD_HELICASE_ATP_BIND"/>
    <property type="match status" value="1"/>
</dbReference>
<proteinExistence type="inferred from homology"/>
<evidence type="ECO:0000313" key="14">
    <source>
        <dbReference type="EMBL" id="CEL59062.1"/>
    </source>
</evidence>
<dbReference type="Gene3D" id="1.10.10.160">
    <property type="match status" value="1"/>
</dbReference>
<gene>
    <name evidence="14" type="primary">srs2</name>
    <name evidence="14" type="ORF">RSOLAG1IB_09049</name>
</gene>
<evidence type="ECO:0000256" key="8">
    <source>
        <dbReference type="ARBA" id="ARBA00034617"/>
    </source>
</evidence>
<evidence type="ECO:0000256" key="5">
    <source>
        <dbReference type="ARBA" id="ARBA00022840"/>
    </source>
</evidence>
<dbReference type="AlphaFoldDB" id="A0A0B7FSB9"/>
<dbReference type="PANTHER" id="PTHR11070">
    <property type="entry name" value="UVRD / RECB / PCRA DNA HELICASE FAMILY MEMBER"/>
    <property type="match status" value="1"/>
</dbReference>
<evidence type="ECO:0000256" key="7">
    <source>
        <dbReference type="ARBA" id="ARBA00023235"/>
    </source>
</evidence>
<feature type="domain" description="UvrD-like helicase ATP-binding" evidence="12">
    <location>
        <begin position="33"/>
        <end position="335"/>
    </location>
</feature>
<keyword evidence="6" id="KW-0238">DNA-binding</keyword>
<comment type="similarity">
    <text evidence="1">Belongs to the helicase family. UvrD subfamily.</text>
</comment>
<reference evidence="14 15" key="1">
    <citation type="submission" date="2014-11" db="EMBL/GenBank/DDBJ databases">
        <authorList>
            <person name="Wibberg Daniel"/>
        </authorList>
    </citation>
    <scope>NUCLEOTIDE SEQUENCE [LARGE SCALE GENOMIC DNA]</scope>
    <source>
        <strain evidence="14">Rhizoctonia solani AG1-IB 7/3/14</strain>
    </source>
</reference>
<evidence type="ECO:0000256" key="9">
    <source>
        <dbReference type="ARBA" id="ARBA00034808"/>
    </source>
</evidence>
<keyword evidence="15" id="KW-1185">Reference proteome</keyword>
<organism evidence="14 15">
    <name type="scientific">Thanatephorus cucumeris (strain AG1-IB / isolate 7/3/14)</name>
    <name type="common">Lettuce bottom rot fungus</name>
    <name type="synonym">Rhizoctonia solani</name>
    <dbReference type="NCBI Taxonomy" id="1108050"/>
    <lineage>
        <taxon>Eukaryota</taxon>
        <taxon>Fungi</taxon>
        <taxon>Dikarya</taxon>
        <taxon>Basidiomycota</taxon>
        <taxon>Agaricomycotina</taxon>
        <taxon>Agaricomycetes</taxon>
        <taxon>Cantharellales</taxon>
        <taxon>Ceratobasidiaceae</taxon>
        <taxon>Rhizoctonia</taxon>
        <taxon>Rhizoctonia solani AG-1</taxon>
    </lineage>
</organism>
<evidence type="ECO:0000256" key="1">
    <source>
        <dbReference type="ARBA" id="ARBA00009922"/>
    </source>
</evidence>
<dbReference type="PROSITE" id="PS51217">
    <property type="entry name" value="UVRD_HELICASE_CTER"/>
    <property type="match status" value="1"/>
</dbReference>
<evidence type="ECO:0000259" key="12">
    <source>
        <dbReference type="PROSITE" id="PS51198"/>
    </source>
</evidence>
<dbReference type="InterPro" id="IPR027417">
    <property type="entry name" value="P-loop_NTPase"/>
</dbReference>
<dbReference type="GO" id="GO:0000725">
    <property type="term" value="P:recombinational repair"/>
    <property type="evidence" value="ECO:0007669"/>
    <property type="project" value="TreeGrafter"/>
</dbReference>
<keyword evidence="3 11" id="KW-0378">Hydrolase</keyword>
<keyword evidence="4 11" id="KW-0347">Helicase</keyword>
<dbReference type="GO" id="GO:0005634">
    <property type="term" value="C:nucleus"/>
    <property type="evidence" value="ECO:0007669"/>
    <property type="project" value="TreeGrafter"/>
</dbReference>
<dbReference type="EC" id="5.6.2.4" evidence="9"/>
<comment type="catalytic activity">
    <reaction evidence="10">
        <text>ATP + H2O = ADP + phosphate + H(+)</text>
        <dbReference type="Rhea" id="RHEA:13065"/>
        <dbReference type="ChEBI" id="CHEBI:15377"/>
        <dbReference type="ChEBI" id="CHEBI:15378"/>
        <dbReference type="ChEBI" id="CHEBI:30616"/>
        <dbReference type="ChEBI" id="CHEBI:43474"/>
        <dbReference type="ChEBI" id="CHEBI:456216"/>
        <dbReference type="EC" id="5.6.2.4"/>
    </reaction>
</comment>
<keyword evidence="7" id="KW-0413">Isomerase</keyword>
<dbReference type="STRING" id="1108050.A0A0B7FSB9"/>
<feature type="binding site" evidence="11">
    <location>
        <begin position="54"/>
        <end position="61"/>
    </location>
    <ligand>
        <name>ATP</name>
        <dbReference type="ChEBI" id="CHEBI:30616"/>
    </ligand>
</feature>
<evidence type="ECO:0000256" key="11">
    <source>
        <dbReference type="PROSITE-ProRule" id="PRU00560"/>
    </source>
</evidence>
<dbReference type="EMBL" id="LN679137">
    <property type="protein sequence ID" value="CEL59062.1"/>
    <property type="molecule type" value="Genomic_DNA"/>
</dbReference>